<dbReference type="Gene3D" id="1.10.1760.20">
    <property type="match status" value="1"/>
</dbReference>
<dbReference type="PANTHER" id="PTHR24421:SF61">
    <property type="entry name" value="OXYGEN SENSOR HISTIDINE KINASE NREB"/>
    <property type="match status" value="1"/>
</dbReference>
<keyword evidence="8" id="KW-1185">Reference proteome</keyword>
<sequence>MPAVEVPLWRAVAVFRALALAYAAAVLVRVQGELPRPGLAWAVVAAMALWTAAAVPLYARAPRDRVAVLDVVLAACAVLSTALVDAPERIDRGTQTLPIVWPAAAVLAAAVVRGPWAGAGAALVVGAAGLAVRGEPAPTTLHNALLLLLAGAIVGWAVRRARDAEERLAREQRRLAAAQERDRLARVVHDGVLQVLALVGRRAGDGVDPALARLAAEQEAALRSLVAGRAAAPGGASRAAAPPAELDLVALVRSLAGPGAQVAAPAGAVELPAATARELAAAVGAALDNARRHAPGAPVWVLVDDEGDAVTVVVRDEGPGVAPGRLEEAVAAGRLGVAQSIVGRVRDLGGAASVASAPGTGTTVELRVPR</sequence>
<evidence type="ECO:0000313" key="7">
    <source>
        <dbReference type="EMBL" id="RJK96874.1"/>
    </source>
</evidence>
<name>A0A3A3Z2C1_9ACTN</name>
<protein>
    <submittedName>
        <fullName evidence="7">Sensor histidine kinase</fullName>
    </submittedName>
</protein>
<feature type="domain" description="DUF5931" evidence="6">
    <location>
        <begin position="3"/>
        <end position="169"/>
    </location>
</feature>
<evidence type="ECO:0000256" key="4">
    <source>
        <dbReference type="SAM" id="Phobius"/>
    </source>
</evidence>
<feature type="transmembrane region" description="Helical" evidence="4">
    <location>
        <begin position="6"/>
        <end position="27"/>
    </location>
</feature>
<feature type="transmembrane region" description="Helical" evidence="4">
    <location>
        <begin position="99"/>
        <end position="128"/>
    </location>
</feature>
<organism evidence="7 8">
    <name type="scientific">Vallicoccus soli</name>
    <dbReference type="NCBI Taxonomy" id="2339232"/>
    <lineage>
        <taxon>Bacteria</taxon>
        <taxon>Bacillati</taxon>
        <taxon>Actinomycetota</taxon>
        <taxon>Actinomycetes</taxon>
        <taxon>Motilibacterales</taxon>
        <taxon>Vallicoccaceae</taxon>
        <taxon>Vallicoccus</taxon>
    </lineage>
</organism>
<dbReference type="Proteomes" id="UP000265614">
    <property type="component" value="Unassembled WGS sequence"/>
</dbReference>
<dbReference type="InterPro" id="IPR050482">
    <property type="entry name" value="Sensor_HK_TwoCompSys"/>
</dbReference>
<gene>
    <name evidence="7" type="ORF">D5H78_06360</name>
</gene>
<keyword evidence="4" id="KW-0812">Transmembrane</keyword>
<evidence type="ECO:0000313" key="8">
    <source>
        <dbReference type="Proteomes" id="UP000265614"/>
    </source>
</evidence>
<dbReference type="NCBIfam" id="NF047322">
    <property type="entry name" value="HK_morpho_MacS"/>
    <property type="match status" value="1"/>
</dbReference>
<comment type="caution">
    <text evidence="7">The sequence shown here is derived from an EMBL/GenBank/DDBJ whole genome shotgun (WGS) entry which is preliminary data.</text>
</comment>
<dbReference type="SUPFAM" id="SSF55874">
    <property type="entry name" value="ATPase domain of HSP90 chaperone/DNA topoisomerase II/histidine kinase"/>
    <property type="match status" value="1"/>
</dbReference>
<evidence type="ECO:0000256" key="3">
    <source>
        <dbReference type="ARBA" id="ARBA00023012"/>
    </source>
</evidence>
<keyword evidence="4" id="KW-1133">Transmembrane helix</keyword>
<dbReference type="Gene3D" id="3.30.565.10">
    <property type="entry name" value="Histidine kinase-like ATPase, C-terminal domain"/>
    <property type="match status" value="1"/>
</dbReference>
<reference evidence="7 8" key="1">
    <citation type="submission" date="2018-09" db="EMBL/GenBank/DDBJ databases">
        <title>YIM 75000 draft genome.</title>
        <authorList>
            <person name="Tang S."/>
            <person name="Feng Y."/>
        </authorList>
    </citation>
    <scope>NUCLEOTIDE SEQUENCE [LARGE SCALE GENOMIC DNA]</scope>
    <source>
        <strain evidence="7 8">YIM 75000</strain>
    </source>
</reference>
<dbReference type="OrthoDB" id="5181554at2"/>
<dbReference type="PANTHER" id="PTHR24421">
    <property type="entry name" value="NITRATE/NITRITE SENSOR PROTEIN NARX-RELATED"/>
    <property type="match status" value="1"/>
</dbReference>
<dbReference type="InterPro" id="IPR036890">
    <property type="entry name" value="HATPase_C_sf"/>
</dbReference>
<feature type="transmembrane region" description="Helical" evidence="4">
    <location>
        <begin position="65"/>
        <end position="87"/>
    </location>
</feature>
<dbReference type="Pfam" id="PF19354">
    <property type="entry name" value="DUF5931"/>
    <property type="match status" value="1"/>
</dbReference>
<dbReference type="InterPro" id="IPR045975">
    <property type="entry name" value="DUF5931"/>
</dbReference>
<dbReference type="GO" id="GO:0016301">
    <property type="term" value="F:kinase activity"/>
    <property type="evidence" value="ECO:0007669"/>
    <property type="project" value="UniProtKB-KW"/>
</dbReference>
<evidence type="ECO:0000259" key="5">
    <source>
        <dbReference type="Pfam" id="PF02518"/>
    </source>
</evidence>
<feature type="transmembrane region" description="Helical" evidence="4">
    <location>
        <begin position="140"/>
        <end position="158"/>
    </location>
</feature>
<evidence type="ECO:0000256" key="2">
    <source>
        <dbReference type="ARBA" id="ARBA00022777"/>
    </source>
</evidence>
<feature type="domain" description="Histidine kinase/HSP90-like ATPase" evidence="5">
    <location>
        <begin position="277"/>
        <end position="369"/>
    </location>
</feature>
<keyword evidence="2 7" id="KW-0418">Kinase</keyword>
<dbReference type="EMBL" id="QZEZ01000002">
    <property type="protein sequence ID" value="RJK96874.1"/>
    <property type="molecule type" value="Genomic_DNA"/>
</dbReference>
<dbReference type="GO" id="GO:0000160">
    <property type="term" value="P:phosphorelay signal transduction system"/>
    <property type="evidence" value="ECO:0007669"/>
    <property type="project" value="UniProtKB-KW"/>
</dbReference>
<accession>A0A3A3Z2C1</accession>
<dbReference type="AlphaFoldDB" id="A0A3A3Z2C1"/>
<keyword evidence="3" id="KW-0902">Two-component regulatory system</keyword>
<dbReference type="InterPro" id="IPR003594">
    <property type="entry name" value="HATPase_dom"/>
</dbReference>
<feature type="transmembrane region" description="Helical" evidence="4">
    <location>
        <begin position="39"/>
        <end position="59"/>
    </location>
</feature>
<dbReference type="RefSeq" id="WP_119949590.1">
    <property type="nucleotide sequence ID" value="NZ_QZEZ01000002.1"/>
</dbReference>
<evidence type="ECO:0000259" key="6">
    <source>
        <dbReference type="Pfam" id="PF19354"/>
    </source>
</evidence>
<keyword evidence="1" id="KW-0808">Transferase</keyword>
<evidence type="ECO:0000256" key="1">
    <source>
        <dbReference type="ARBA" id="ARBA00022679"/>
    </source>
</evidence>
<proteinExistence type="predicted"/>
<keyword evidence="4" id="KW-0472">Membrane</keyword>
<dbReference type="Pfam" id="PF02518">
    <property type="entry name" value="HATPase_c"/>
    <property type="match status" value="1"/>
</dbReference>